<evidence type="ECO:0000256" key="2">
    <source>
        <dbReference type="ARBA" id="ARBA00009694"/>
    </source>
</evidence>
<evidence type="ECO:0000313" key="7">
    <source>
        <dbReference type="EMBL" id="MBK1643340.1"/>
    </source>
</evidence>
<feature type="transmembrane region" description="Helical" evidence="6">
    <location>
        <begin position="105"/>
        <end position="128"/>
    </location>
</feature>
<accession>A0A9X1B7T4</accession>
<dbReference type="AlphaFoldDB" id="A0A9X1B7T4"/>
<dbReference type="Proteomes" id="UP001138802">
    <property type="component" value="Unassembled WGS sequence"/>
</dbReference>
<comment type="caution">
    <text evidence="7">The sequence shown here is derived from an EMBL/GenBank/DDBJ whole genome shotgun (WGS) entry which is preliminary data.</text>
</comment>
<feature type="transmembrane region" description="Helical" evidence="6">
    <location>
        <begin position="52"/>
        <end position="69"/>
    </location>
</feature>
<evidence type="ECO:0000256" key="1">
    <source>
        <dbReference type="ARBA" id="ARBA00004141"/>
    </source>
</evidence>
<feature type="transmembrane region" description="Helical" evidence="6">
    <location>
        <begin position="12"/>
        <end position="32"/>
    </location>
</feature>
<dbReference type="InterPro" id="IPR006696">
    <property type="entry name" value="DUF423"/>
</dbReference>
<keyword evidence="4 6" id="KW-1133">Transmembrane helix</keyword>
<dbReference type="Pfam" id="PF04241">
    <property type="entry name" value="DUF423"/>
    <property type="match status" value="1"/>
</dbReference>
<evidence type="ECO:0000313" key="8">
    <source>
        <dbReference type="Proteomes" id="UP001138802"/>
    </source>
</evidence>
<dbReference type="PANTHER" id="PTHR43461">
    <property type="entry name" value="TRANSMEMBRANE PROTEIN 256"/>
    <property type="match status" value="1"/>
</dbReference>
<keyword evidence="3 6" id="KW-0812">Transmembrane</keyword>
<keyword evidence="8" id="KW-1185">Reference proteome</keyword>
<sequence>MSSRTSTSPRPWLIAGGLCGLLAVALGAFGAHGLRHLITPERLVAWGTATDYLALHGVVILICGVLLSIRPQAHLVEWAARVFLLGTLLFSGSLFALVLTDLGALGAITPFGGLLLIAGWALLTLAGWRWHTAVPEQHS</sequence>
<dbReference type="RefSeq" id="WP_338115041.1">
    <property type="nucleotide sequence ID" value="NZ_NRSD01000001.1"/>
</dbReference>
<evidence type="ECO:0000256" key="5">
    <source>
        <dbReference type="ARBA" id="ARBA00023136"/>
    </source>
</evidence>
<dbReference type="GO" id="GO:0005886">
    <property type="term" value="C:plasma membrane"/>
    <property type="evidence" value="ECO:0007669"/>
    <property type="project" value="TreeGrafter"/>
</dbReference>
<protein>
    <recommendedName>
        <fullName evidence="9">DUF423 domain-containing protein</fullName>
    </recommendedName>
</protein>
<keyword evidence="5 6" id="KW-0472">Membrane</keyword>
<evidence type="ECO:0000256" key="6">
    <source>
        <dbReference type="SAM" id="Phobius"/>
    </source>
</evidence>
<reference evidence="7 8" key="1">
    <citation type="journal article" date="2020" name="Microorganisms">
        <title>Osmotic Adaptation and Compatible Solute Biosynthesis of Phototrophic Bacteria as Revealed from Genome Analyses.</title>
        <authorList>
            <person name="Imhoff J.F."/>
            <person name="Rahn T."/>
            <person name="Kunzel S."/>
            <person name="Keller A."/>
            <person name="Neulinger S.C."/>
        </authorList>
    </citation>
    <scope>NUCLEOTIDE SEQUENCE [LARGE SCALE GENOMIC DNA]</scope>
    <source>
        <strain evidence="7 8">DSM 21303</strain>
    </source>
</reference>
<organism evidence="7 8">
    <name type="scientific">Thiocapsa imhoffii</name>
    <dbReference type="NCBI Taxonomy" id="382777"/>
    <lineage>
        <taxon>Bacteria</taxon>
        <taxon>Pseudomonadati</taxon>
        <taxon>Pseudomonadota</taxon>
        <taxon>Gammaproteobacteria</taxon>
        <taxon>Chromatiales</taxon>
        <taxon>Chromatiaceae</taxon>
        <taxon>Thiocapsa</taxon>
    </lineage>
</organism>
<feature type="transmembrane region" description="Helical" evidence="6">
    <location>
        <begin position="78"/>
        <end position="99"/>
    </location>
</feature>
<evidence type="ECO:0000256" key="3">
    <source>
        <dbReference type="ARBA" id="ARBA00022692"/>
    </source>
</evidence>
<evidence type="ECO:0000256" key="4">
    <source>
        <dbReference type="ARBA" id="ARBA00022989"/>
    </source>
</evidence>
<name>A0A9X1B7T4_9GAMM</name>
<comment type="subcellular location">
    <subcellularLocation>
        <location evidence="1">Membrane</location>
        <topology evidence="1">Multi-pass membrane protein</topology>
    </subcellularLocation>
</comment>
<evidence type="ECO:0008006" key="9">
    <source>
        <dbReference type="Google" id="ProtNLM"/>
    </source>
</evidence>
<comment type="similarity">
    <text evidence="2">Belongs to the UPF0382 family.</text>
</comment>
<proteinExistence type="inferred from homology"/>
<gene>
    <name evidence="7" type="ORF">CKO25_01450</name>
</gene>
<dbReference type="EMBL" id="NRSD01000001">
    <property type="protein sequence ID" value="MBK1643340.1"/>
    <property type="molecule type" value="Genomic_DNA"/>
</dbReference>
<dbReference type="PANTHER" id="PTHR43461:SF1">
    <property type="entry name" value="TRANSMEMBRANE PROTEIN 256"/>
    <property type="match status" value="1"/>
</dbReference>